<evidence type="ECO:0000256" key="1">
    <source>
        <dbReference type="SAM" id="Phobius"/>
    </source>
</evidence>
<reference evidence="2 3" key="1">
    <citation type="submission" date="2016-10" db="EMBL/GenBank/DDBJ databases">
        <authorList>
            <person name="de Groot N.N."/>
        </authorList>
    </citation>
    <scope>NUCLEOTIDE SEQUENCE [LARGE SCALE GENOMIC DNA]</scope>
    <source>
        <strain evidence="2 3">CCM7597</strain>
    </source>
</reference>
<evidence type="ECO:0000313" key="3">
    <source>
        <dbReference type="Proteomes" id="UP000198584"/>
    </source>
</evidence>
<keyword evidence="1" id="KW-0812">Transmembrane</keyword>
<dbReference type="EMBL" id="FNQR01000001">
    <property type="protein sequence ID" value="SDZ77062.1"/>
    <property type="molecule type" value="Genomic_DNA"/>
</dbReference>
<dbReference type="NCBIfam" id="TIGR03510">
    <property type="entry name" value="XapX"/>
    <property type="match status" value="1"/>
</dbReference>
<evidence type="ECO:0000313" key="2">
    <source>
        <dbReference type="EMBL" id="SDZ77062.1"/>
    </source>
</evidence>
<dbReference type="InterPro" id="IPR020017">
    <property type="entry name" value="XapX_domain"/>
</dbReference>
<feature type="transmembrane region" description="Helical" evidence="1">
    <location>
        <begin position="7"/>
        <end position="26"/>
    </location>
</feature>
<keyword evidence="3" id="KW-1185">Reference proteome</keyword>
<dbReference type="InterPro" id="IPR009872">
    <property type="entry name" value="DUF1427"/>
</dbReference>
<dbReference type="STRING" id="571932.SAMN05421743_101137"/>
<feature type="transmembrane region" description="Helical" evidence="1">
    <location>
        <begin position="32"/>
        <end position="53"/>
    </location>
</feature>
<organism evidence="2 3">
    <name type="scientific">Thalassobacillus cyri</name>
    <dbReference type="NCBI Taxonomy" id="571932"/>
    <lineage>
        <taxon>Bacteria</taxon>
        <taxon>Bacillati</taxon>
        <taxon>Bacillota</taxon>
        <taxon>Bacilli</taxon>
        <taxon>Bacillales</taxon>
        <taxon>Bacillaceae</taxon>
        <taxon>Thalassobacillus</taxon>
    </lineage>
</organism>
<protein>
    <submittedName>
        <fullName evidence="2">XapX domain-containing protein</fullName>
    </submittedName>
</protein>
<name>A0A1H3VSG4_9BACI</name>
<dbReference type="RefSeq" id="WP_093041151.1">
    <property type="nucleotide sequence ID" value="NZ_FNQR01000001.1"/>
</dbReference>
<accession>A0A1H3VSG4</accession>
<dbReference type="Proteomes" id="UP000198584">
    <property type="component" value="Unassembled WGS sequence"/>
</dbReference>
<dbReference type="AlphaFoldDB" id="A0A1H3VSG4"/>
<dbReference type="Pfam" id="PF07235">
    <property type="entry name" value="DUF1427"/>
    <property type="match status" value="1"/>
</dbReference>
<proteinExistence type="predicted"/>
<keyword evidence="1" id="KW-0472">Membrane</keyword>
<gene>
    <name evidence="2" type="ORF">SAMN05421743_101137</name>
</gene>
<sequence length="56" mass="5852">MVREAVLALIAGMVIGIVFKLIKLPLPAPPVLAGVLGVAGVYVGGRIVEAFLVRFH</sequence>
<keyword evidence="1" id="KW-1133">Transmembrane helix</keyword>